<dbReference type="EMBL" id="JBAMIC010000018">
    <property type="protein sequence ID" value="KAK7095167.1"/>
    <property type="molecule type" value="Genomic_DNA"/>
</dbReference>
<comment type="caution">
    <text evidence="3">The sequence shown here is derived from an EMBL/GenBank/DDBJ whole genome shotgun (WGS) entry which is preliminary data.</text>
</comment>
<keyword evidence="4" id="KW-1185">Reference proteome</keyword>
<keyword evidence="2" id="KW-0812">Transmembrane</keyword>
<dbReference type="AlphaFoldDB" id="A0AAN9AXU5"/>
<sequence>MAEVRDVIFFIFLVVYPISTGLLGAFLYSYYFNSPDVSAIADKVAMTLESRGDSSFSAERPACPKYLKEADKKCKRDNEKLLQYQTKMLKEEIVNNSFKLWESLNDTKEEIQRKAKDTITEDQLASVVDQAMSRVLEKVEARLQELEGRLTKRQDEMDQRLALEPQVMELRGFMKTDTFVRILLMLVTAVMVGFCLPLRRPPPAVPAPVPVGNPAN</sequence>
<evidence type="ECO:0000313" key="4">
    <source>
        <dbReference type="Proteomes" id="UP001374579"/>
    </source>
</evidence>
<protein>
    <submittedName>
        <fullName evidence="3">Uncharacterized protein</fullName>
    </submittedName>
</protein>
<feature type="coiled-coil region" evidence="1">
    <location>
        <begin position="129"/>
        <end position="156"/>
    </location>
</feature>
<organism evidence="3 4">
    <name type="scientific">Littorina saxatilis</name>
    <dbReference type="NCBI Taxonomy" id="31220"/>
    <lineage>
        <taxon>Eukaryota</taxon>
        <taxon>Metazoa</taxon>
        <taxon>Spiralia</taxon>
        <taxon>Lophotrochozoa</taxon>
        <taxon>Mollusca</taxon>
        <taxon>Gastropoda</taxon>
        <taxon>Caenogastropoda</taxon>
        <taxon>Littorinimorpha</taxon>
        <taxon>Littorinoidea</taxon>
        <taxon>Littorinidae</taxon>
        <taxon>Littorina</taxon>
    </lineage>
</organism>
<feature type="transmembrane region" description="Helical" evidence="2">
    <location>
        <begin position="178"/>
        <end position="198"/>
    </location>
</feature>
<feature type="transmembrane region" description="Helical" evidence="2">
    <location>
        <begin position="7"/>
        <end position="31"/>
    </location>
</feature>
<keyword evidence="1" id="KW-0175">Coiled coil</keyword>
<dbReference type="Proteomes" id="UP001374579">
    <property type="component" value="Unassembled WGS sequence"/>
</dbReference>
<proteinExistence type="predicted"/>
<keyword evidence="2" id="KW-0472">Membrane</keyword>
<gene>
    <name evidence="3" type="ORF">V1264_006612</name>
</gene>
<keyword evidence="2" id="KW-1133">Transmembrane helix</keyword>
<evidence type="ECO:0000313" key="3">
    <source>
        <dbReference type="EMBL" id="KAK7095167.1"/>
    </source>
</evidence>
<accession>A0AAN9AXU5</accession>
<evidence type="ECO:0000256" key="1">
    <source>
        <dbReference type="SAM" id="Coils"/>
    </source>
</evidence>
<name>A0AAN9AXU5_9CAEN</name>
<reference evidence="3 4" key="1">
    <citation type="submission" date="2024-02" db="EMBL/GenBank/DDBJ databases">
        <title>Chromosome-scale genome assembly of the rough periwinkle Littorina saxatilis.</title>
        <authorList>
            <person name="De Jode A."/>
            <person name="Faria R."/>
            <person name="Formenti G."/>
            <person name="Sims Y."/>
            <person name="Smith T.P."/>
            <person name="Tracey A."/>
            <person name="Wood J.M.D."/>
            <person name="Zagrodzka Z.B."/>
            <person name="Johannesson K."/>
            <person name="Butlin R.K."/>
            <person name="Leder E.H."/>
        </authorList>
    </citation>
    <scope>NUCLEOTIDE SEQUENCE [LARGE SCALE GENOMIC DNA]</scope>
    <source>
        <strain evidence="3">Snail1</strain>
        <tissue evidence="3">Muscle</tissue>
    </source>
</reference>
<evidence type="ECO:0000256" key="2">
    <source>
        <dbReference type="SAM" id="Phobius"/>
    </source>
</evidence>